<sequence>MLSFTWSAFDRGPVARVLDLAIMCQESQGTYALTDELGAFVRLIRSSDEAEWLCPVTAVTALLDLAAEHLSARPDAPLPEEFTAKLGRAAAGTDGPAYLRLLAETIRLVEREGVTDPGAAPGSAWESEVRFRALRGFHDNWLSDGEYPTPQEAIRAAIDSEHPFCGEFLAPVAAQAQYALVHVLESHDAQSPMARTMPWATAETLTVLLDTVNGHLRHDHTAS</sequence>
<protein>
    <submittedName>
        <fullName evidence="1">Uncharacterized protein</fullName>
    </submittedName>
</protein>
<dbReference type="EMBL" id="JBHTMM010000001">
    <property type="protein sequence ID" value="MFD1304259.1"/>
    <property type="molecule type" value="Genomic_DNA"/>
</dbReference>
<accession>A0ABW3X3Q6</accession>
<dbReference type="RefSeq" id="WP_329289171.1">
    <property type="nucleotide sequence ID" value="NZ_JBHSKH010000011.1"/>
</dbReference>
<comment type="caution">
    <text evidence="1">The sequence shown here is derived from an EMBL/GenBank/DDBJ whole genome shotgun (WGS) entry which is preliminary data.</text>
</comment>
<keyword evidence="2" id="KW-1185">Reference proteome</keyword>
<gene>
    <name evidence="1" type="ORF">ACFQ5X_00180</name>
</gene>
<reference evidence="2" key="1">
    <citation type="journal article" date="2019" name="Int. J. Syst. Evol. Microbiol.">
        <title>The Global Catalogue of Microorganisms (GCM) 10K type strain sequencing project: providing services to taxonomists for standard genome sequencing and annotation.</title>
        <authorList>
            <consortium name="The Broad Institute Genomics Platform"/>
            <consortium name="The Broad Institute Genome Sequencing Center for Infectious Disease"/>
            <person name="Wu L."/>
            <person name="Ma J."/>
        </authorList>
    </citation>
    <scope>NUCLEOTIDE SEQUENCE [LARGE SCALE GENOMIC DNA]</scope>
    <source>
        <strain evidence="2">CGMCC 4.7020</strain>
    </source>
</reference>
<organism evidence="1 2">
    <name type="scientific">Streptomyces kaempferi</name>
    <dbReference type="NCBI Taxonomy" id="333725"/>
    <lineage>
        <taxon>Bacteria</taxon>
        <taxon>Bacillati</taxon>
        <taxon>Actinomycetota</taxon>
        <taxon>Actinomycetes</taxon>
        <taxon>Kitasatosporales</taxon>
        <taxon>Streptomycetaceae</taxon>
        <taxon>Streptomyces</taxon>
    </lineage>
</organism>
<dbReference type="Proteomes" id="UP001597058">
    <property type="component" value="Unassembled WGS sequence"/>
</dbReference>
<evidence type="ECO:0000313" key="2">
    <source>
        <dbReference type="Proteomes" id="UP001597058"/>
    </source>
</evidence>
<evidence type="ECO:0000313" key="1">
    <source>
        <dbReference type="EMBL" id="MFD1304259.1"/>
    </source>
</evidence>
<name>A0ABW3X3Q6_9ACTN</name>
<proteinExistence type="predicted"/>